<name>A0A5P8E4S0_9BACT</name>
<feature type="signal peptide" evidence="2">
    <location>
        <begin position="1"/>
        <end position="27"/>
    </location>
</feature>
<dbReference type="InterPro" id="IPR036907">
    <property type="entry name" value="5'-Nucleotdase_C_sf"/>
</dbReference>
<reference evidence="5 6" key="1">
    <citation type="submission" date="2018-11" db="EMBL/GenBank/DDBJ databases">
        <authorList>
            <person name="Na S.W."/>
            <person name="Baik M."/>
        </authorList>
    </citation>
    <scope>NUCLEOTIDE SEQUENCE [LARGE SCALE GENOMIC DNA]</scope>
    <source>
        <strain evidence="5 6">E39</strain>
    </source>
</reference>
<protein>
    <submittedName>
        <fullName evidence="5">Bifunctional metallophosphatase/5'-nucleotidase</fullName>
    </submittedName>
</protein>
<dbReference type="RefSeq" id="WP_111898875.1">
    <property type="nucleotide sequence ID" value="NZ_CP033459.1"/>
</dbReference>
<dbReference type="GO" id="GO:0008253">
    <property type="term" value="F:5'-nucleotidase activity"/>
    <property type="evidence" value="ECO:0007669"/>
    <property type="project" value="TreeGrafter"/>
</dbReference>
<feature type="domain" description="Calcineurin-like phosphoesterase" evidence="3">
    <location>
        <begin position="37"/>
        <end position="264"/>
    </location>
</feature>
<feature type="chain" id="PRO_5024489242" evidence="2">
    <location>
        <begin position="28"/>
        <end position="553"/>
    </location>
</feature>
<evidence type="ECO:0000256" key="1">
    <source>
        <dbReference type="ARBA" id="ARBA00022729"/>
    </source>
</evidence>
<dbReference type="InterPro" id="IPR004843">
    <property type="entry name" value="Calcineurin-like_PHP"/>
</dbReference>
<evidence type="ECO:0000259" key="3">
    <source>
        <dbReference type="Pfam" id="PF00149"/>
    </source>
</evidence>
<dbReference type="PRINTS" id="PR01607">
    <property type="entry name" value="APYRASEFAMLY"/>
</dbReference>
<keyword evidence="1 2" id="KW-0732">Signal</keyword>
<evidence type="ECO:0000313" key="5">
    <source>
        <dbReference type="EMBL" id="QFQ11916.1"/>
    </source>
</evidence>
<sequence length="553" mass="61150">MKTHFIKSIRSIATVLLLAAFALCSQAQTIKVAVFSINDFHGGIIKDARKKIPGAPAVWQTLDSLRSVYPYSVTVSAGDNFGGSYFYTATEGVVIPDFFNKVGITISAVGNHEFDDGQEKLADRWSSKRPEGWDLTYLAANVTDQSGKLPSYIKPCTTTDIALPGGDKLTVGIVGLLTSNTPNQTSKSKWKGLSFNGNYTGVINSLKSTEAYKPVADADIRVLLMHVGTRMDGDKPVWNDRDSANIATFNDPDFHGLLTGHAHEVVCGRINSANYPVVQGKWHAEYIGAIVFDVDLSTKQVVGAEPKLIPVNPDVALGEKQLAYSMRIDSLLNVTEFSGHKLSEVLTTCTEDLEHDRTKNKYIQTEMGEMVCQSYAEAVREAGHFDKDQIIIGVSHTGSIRGGFPKGKIRILDIGEALPFANKLHVFNVRGSIIKDLVEFGLHNKVYGWLQTSRLEIDTTKTGNVKRLIYKHISGKKTEIKNKDYYLLVADEFLAGGGDGYSTDFFPASQRVLFDGLPTSTKAFIKYLQKRESVPGDARPDIRLYHKFYFKKW</sequence>
<dbReference type="EMBL" id="CP033459">
    <property type="protein sequence ID" value="QFQ11916.1"/>
    <property type="molecule type" value="Genomic_DNA"/>
</dbReference>
<dbReference type="GO" id="GO:0009166">
    <property type="term" value="P:nucleotide catabolic process"/>
    <property type="evidence" value="ECO:0007669"/>
    <property type="project" value="InterPro"/>
</dbReference>
<dbReference type="Pfam" id="PF02872">
    <property type="entry name" value="5_nucleotid_C"/>
    <property type="match status" value="1"/>
</dbReference>
<evidence type="ECO:0000256" key="2">
    <source>
        <dbReference type="RuleBase" id="RU362119"/>
    </source>
</evidence>
<keyword evidence="2" id="KW-0378">Hydrolase</keyword>
<organism evidence="5 6">
    <name type="scientific">Pseudoprevotella muciniphila</name>
    <dbReference type="NCBI Taxonomy" id="2133944"/>
    <lineage>
        <taxon>Bacteria</taxon>
        <taxon>Pseudomonadati</taxon>
        <taxon>Bacteroidota</taxon>
        <taxon>Bacteroidia</taxon>
        <taxon>Bacteroidales</taxon>
        <taxon>Prevotellaceae</taxon>
        <taxon>Pseudoprevotella</taxon>
    </lineage>
</organism>
<dbReference type="SUPFAM" id="SSF55816">
    <property type="entry name" value="5'-nucleotidase (syn. UDP-sugar hydrolase), C-terminal domain"/>
    <property type="match status" value="1"/>
</dbReference>
<comment type="similarity">
    <text evidence="2">Belongs to the 5'-nucleotidase family.</text>
</comment>
<dbReference type="PANTHER" id="PTHR11575">
    <property type="entry name" value="5'-NUCLEOTIDASE-RELATED"/>
    <property type="match status" value="1"/>
</dbReference>
<keyword evidence="2" id="KW-0547">Nucleotide-binding</keyword>
<proteinExistence type="inferred from homology"/>
<dbReference type="AlphaFoldDB" id="A0A5P8E4S0"/>
<dbReference type="Pfam" id="PF00149">
    <property type="entry name" value="Metallophos"/>
    <property type="match status" value="1"/>
</dbReference>
<dbReference type="Gene3D" id="3.90.780.10">
    <property type="entry name" value="5'-Nucleotidase, C-terminal domain"/>
    <property type="match status" value="1"/>
</dbReference>
<dbReference type="GO" id="GO:0008768">
    <property type="term" value="F:UDP-sugar diphosphatase activity"/>
    <property type="evidence" value="ECO:0007669"/>
    <property type="project" value="TreeGrafter"/>
</dbReference>
<accession>A0A5P8E4S0</accession>
<feature type="domain" description="5'-Nucleotidase C-terminal" evidence="4">
    <location>
        <begin position="354"/>
        <end position="502"/>
    </location>
</feature>
<dbReference type="GO" id="GO:0000166">
    <property type="term" value="F:nucleotide binding"/>
    <property type="evidence" value="ECO:0007669"/>
    <property type="project" value="UniProtKB-KW"/>
</dbReference>
<evidence type="ECO:0000313" key="6">
    <source>
        <dbReference type="Proteomes" id="UP000249375"/>
    </source>
</evidence>
<dbReference type="Gene3D" id="3.60.21.10">
    <property type="match status" value="1"/>
</dbReference>
<dbReference type="KEGG" id="alq:C7Y71_002120"/>
<dbReference type="SUPFAM" id="SSF56300">
    <property type="entry name" value="Metallo-dependent phosphatases"/>
    <property type="match status" value="1"/>
</dbReference>
<gene>
    <name evidence="5" type="ORF">C7Y71_002120</name>
</gene>
<dbReference type="InterPro" id="IPR008334">
    <property type="entry name" value="5'-Nucleotdase_C"/>
</dbReference>
<keyword evidence="6" id="KW-1185">Reference proteome</keyword>
<dbReference type="PANTHER" id="PTHR11575:SF24">
    <property type="entry name" value="5'-NUCLEOTIDASE"/>
    <property type="match status" value="1"/>
</dbReference>
<dbReference type="OrthoDB" id="9775118at2"/>
<evidence type="ECO:0000259" key="4">
    <source>
        <dbReference type="Pfam" id="PF02872"/>
    </source>
</evidence>
<dbReference type="GO" id="GO:0030288">
    <property type="term" value="C:outer membrane-bounded periplasmic space"/>
    <property type="evidence" value="ECO:0007669"/>
    <property type="project" value="TreeGrafter"/>
</dbReference>
<dbReference type="InterPro" id="IPR029052">
    <property type="entry name" value="Metallo-depent_PP-like"/>
</dbReference>
<dbReference type="Proteomes" id="UP000249375">
    <property type="component" value="Chromosome"/>
</dbReference>
<dbReference type="InterPro" id="IPR006179">
    <property type="entry name" value="5_nucleotidase/apyrase"/>
</dbReference>